<name>W1TY16_STRAP</name>
<evidence type="ECO:0000313" key="1">
    <source>
        <dbReference type="EMBL" id="ETI86492.1"/>
    </source>
</evidence>
<sequence>MSAQEFKHAFETDAIGAIGKFIQGLGDAEKHGSSAIEMLNEMGIKEGRLRDSLLRAANAQDLFKNAIARGNKAFNENTALTNEANKRYETTASKLKILKNELTETAIKFGGPLLDAIRNGVKAGEPYLQMLSKMA</sequence>
<reference evidence="1 2" key="1">
    <citation type="submission" date="2013-12" db="EMBL/GenBank/DDBJ databases">
        <title>A Varibaculum cambriense genome reconstructed from a premature infant gut community with otherwise low bacterial novelty that shifts toward anaerobic metabolism during the third week of life.</title>
        <authorList>
            <person name="Brown C.T."/>
            <person name="Sharon I."/>
            <person name="Thomas B.C."/>
            <person name="Castelle C.J."/>
            <person name="Morowitz M.J."/>
            <person name="Banfield J.F."/>
        </authorList>
    </citation>
    <scope>NUCLEOTIDE SEQUENCE [LARGE SCALE GENOMIC DNA]</scope>
    <source>
        <strain evidence="2">DORA_7</strain>
    </source>
</reference>
<accession>W1TY16</accession>
<evidence type="ECO:0000313" key="2">
    <source>
        <dbReference type="Proteomes" id="UP000018846"/>
    </source>
</evidence>
<dbReference type="EMBL" id="AZMF01000071">
    <property type="protein sequence ID" value="ETI86492.1"/>
    <property type="molecule type" value="Genomic_DNA"/>
</dbReference>
<dbReference type="InterPro" id="IPR010090">
    <property type="entry name" value="Phage_tape_meas"/>
</dbReference>
<dbReference type="eggNOG" id="COG5283">
    <property type="taxonomic scope" value="Bacteria"/>
</dbReference>
<comment type="caution">
    <text evidence="1">The sequence shown here is derived from an EMBL/GenBank/DDBJ whole genome shotgun (WGS) entry which is preliminary data.</text>
</comment>
<organism evidence="1 2">
    <name type="scientific">Streptococcus anginosus DORA_7</name>
    <dbReference type="NCBI Taxonomy" id="1403946"/>
    <lineage>
        <taxon>Bacteria</taxon>
        <taxon>Bacillati</taxon>
        <taxon>Bacillota</taxon>
        <taxon>Bacilli</taxon>
        <taxon>Lactobacillales</taxon>
        <taxon>Streptococcaceae</taxon>
        <taxon>Streptococcus</taxon>
        <taxon>Streptococcus anginosus group</taxon>
    </lineage>
</organism>
<dbReference type="Proteomes" id="UP000018846">
    <property type="component" value="Unassembled WGS sequence"/>
</dbReference>
<feature type="non-terminal residue" evidence="1">
    <location>
        <position position="135"/>
    </location>
</feature>
<protein>
    <submittedName>
        <fullName evidence="1">Uncharacterized protein</fullName>
    </submittedName>
</protein>
<feature type="non-terminal residue" evidence="1">
    <location>
        <position position="1"/>
    </location>
</feature>
<dbReference type="NCBIfam" id="TIGR01760">
    <property type="entry name" value="tape_meas_TP901"/>
    <property type="match status" value="1"/>
</dbReference>
<dbReference type="AlphaFoldDB" id="W1TY16"/>
<proteinExistence type="predicted"/>
<gene>
    <name evidence="1" type="ORF">Q615_SPAC00071G0001</name>
</gene>